<protein>
    <submittedName>
        <fullName evidence="2">Uncharacterized protein</fullName>
    </submittedName>
</protein>
<name>A0A2D2D2D2_METT3</name>
<reference evidence="3" key="1">
    <citation type="submission" date="2017-10" db="EMBL/GenBank/DDBJ databases">
        <title>Completed PacBio SMRT sequence of Methylosinus trichosporium OB3b reveals presence of a third large plasmid.</title>
        <authorList>
            <person name="Charles T.C."/>
            <person name="Lynch M.D.J."/>
            <person name="Heil J.R."/>
            <person name="Cheng J."/>
        </authorList>
    </citation>
    <scope>NUCLEOTIDE SEQUENCE [LARGE SCALE GENOMIC DNA]</scope>
    <source>
        <strain evidence="3">OB3b</strain>
    </source>
</reference>
<feature type="transmembrane region" description="Helical" evidence="1">
    <location>
        <begin position="84"/>
        <end position="104"/>
    </location>
</feature>
<dbReference type="RefSeq" id="WP_003610183.1">
    <property type="nucleotide sequence ID" value="NZ_ADVE02000001.1"/>
</dbReference>
<keyword evidence="1" id="KW-1133">Transmembrane helix</keyword>
<keyword evidence="3" id="KW-1185">Reference proteome</keyword>
<evidence type="ECO:0000313" key="3">
    <source>
        <dbReference type="Proteomes" id="UP000230709"/>
    </source>
</evidence>
<keyword evidence="1" id="KW-0472">Membrane</keyword>
<proteinExistence type="predicted"/>
<sequence length="166" mass="18228">MSLQAIRARAPSRVTFLLAFATFELAVALVIAWALGVTLFFPHSALASLMVERADIIRGHIDFLMMSQFLFLFALLFRQYAIVPPLWVVGASCFGAFVNASSFVRRGFSPKVDPSTVVEHFPPLAAVSFTLTTVGFLASAVLIVGAAWRARREAERPTLRALEPQD</sequence>
<dbReference type="KEGG" id="mtw:CQW49_15510"/>
<evidence type="ECO:0000256" key="1">
    <source>
        <dbReference type="SAM" id="Phobius"/>
    </source>
</evidence>
<feature type="transmembrane region" description="Helical" evidence="1">
    <location>
        <begin position="14"/>
        <end position="36"/>
    </location>
</feature>
<evidence type="ECO:0000313" key="2">
    <source>
        <dbReference type="EMBL" id="ATQ69126.1"/>
    </source>
</evidence>
<dbReference type="STRING" id="595536.GCA_000178815_02079"/>
<organism evidence="2 3">
    <name type="scientific">Methylosinus trichosporium (strain ATCC 35070 / NCIMB 11131 / UNIQEM 75 / OB3b)</name>
    <dbReference type="NCBI Taxonomy" id="595536"/>
    <lineage>
        <taxon>Bacteria</taxon>
        <taxon>Pseudomonadati</taxon>
        <taxon>Pseudomonadota</taxon>
        <taxon>Alphaproteobacteria</taxon>
        <taxon>Hyphomicrobiales</taxon>
        <taxon>Methylocystaceae</taxon>
        <taxon>Methylosinus</taxon>
    </lineage>
</organism>
<feature type="transmembrane region" description="Helical" evidence="1">
    <location>
        <begin position="56"/>
        <end position="77"/>
    </location>
</feature>
<dbReference type="Proteomes" id="UP000230709">
    <property type="component" value="Chromosome"/>
</dbReference>
<feature type="transmembrane region" description="Helical" evidence="1">
    <location>
        <begin position="124"/>
        <end position="148"/>
    </location>
</feature>
<dbReference type="AlphaFoldDB" id="A0A2D2D2D2"/>
<accession>A0A2D2D2D2</accession>
<keyword evidence="1" id="KW-0812">Transmembrane</keyword>
<gene>
    <name evidence="2" type="ORF">CQW49_15510</name>
</gene>
<dbReference type="EMBL" id="CP023737">
    <property type="protein sequence ID" value="ATQ69126.1"/>
    <property type="molecule type" value="Genomic_DNA"/>
</dbReference>